<feature type="compositionally biased region" description="Low complexity" evidence="1">
    <location>
        <begin position="115"/>
        <end position="130"/>
    </location>
</feature>
<dbReference type="Proteomes" id="UP001623290">
    <property type="component" value="Chromosome"/>
</dbReference>
<feature type="transmembrane region" description="Helical" evidence="2">
    <location>
        <begin position="7"/>
        <end position="30"/>
    </location>
</feature>
<feature type="compositionally biased region" description="Basic and acidic residues" evidence="1">
    <location>
        <begin position="212"/>
        <end position="221"/>
    </location>
</feature>
<keyword evidence="2" id="KW-1133">Transmembrane helix</keyword>
<sequence length="443" mass="46416">MERADKIGTWVSGVVHAGIILWAVVGDLLIKRDPVEPIQMTQVSVISDAEFQAMQAAAPKAGEVQDTAPEAIAAPQQDSSPAEDVPAPDEAPDPAPQEALAEPVAKPEAKPDLSEVQTPAEPTEVTEVPPSMMPDVEVPQDTSTPEFSPRPVPKPARRVAPDPLPTPAPEAKVAEVPKEATQEAEAPKPEEPKEEAQEAAAPEEAGTEIETEASKPVEEAKTSAPPVSPKPRTKPAPPKKEEPKPVETAAADTPKADTPKPVEKKAEKPADKPAAKPVEKKADKPAAKPADKKTEKPAAAAKPAAPSPNTEKAVQDALAQALGGEGTGGTGNAPMGPPITRGEKEALVVDVKQCWNVGALSSEALRTTVTVSVQMNQNGTPIISTIKMIGSSGGSDAAAKQAFEAARRAIVRCGSDGFPLPAEKYGRWKTIEMDFNPDSMRMR</sequence>
<feature type="compositionally biased region" description="Basic and acidic residues" evidence="1">
    <location>
        <begin position="254"/>
        <end position="296"/>
    </location>
</feature>
<organism evidence="3 4">
    <name type="scientific">Thioclava litoralis</name>
    <dbReference type="NCBI Taxonomy" id="3076557"/>
    <lineage>
        <taxon>Bacteria</taxon>
        <taxon>Pseudomonadati</taxon>
        <taxon>Pseudomonadota</taxon>
        <taxon>Alphaproteobacteria</taxon>
        <taxon>Rhodobacterales</taxon>
        <taxon>Paracoccaceae</taxon>
        <taxon>Thioclava</taxon>
    </lineage>
</organism>
<feature type="region of interest" description="Disordered" evidence="1">
    <location>
        <begin position="57"/>
        <end position="315"/>
    </location>
</feature>
<reference evidence="3 4" key="1">
    <citation type="submission" date="2023-09" db="EMBL/GenBank/DDBJ databases">
        <title>Thioclava shenzhenensis sp. nov., a multidrug resistant bacteria-antagonizing species isolated from coastal seawater.</title>
        <authorList>
            <person name="Long M."/>
        </authorList>
    </citation>
    <scope>NUCLEOTIDE SEQUENCE [LARGE SCALE GENOMIC DNA]</scope>
    <source>
        <strain evidence="3 4">FTW29</strain>
    </source>
</reference>
<dbReference type="EMBL" id="CP135443">
    <property type="protein sequence ID" value="WRY34470.1"/>
    <property type="molecule type" value="Genomic_DNA"/>
</dbReference>
<evidence type="ECO:0000313" key="4">
    <source>
        <dbReference type="Proteomes" id="UP001623290"/>
    </source>
</evidence>
<proteinExistence type="predicted"/>
<evidence type="ECO:0000256" key="1">
    <source>
        <dbReference type="SAM" id="MobiDB-lite"/>
    </source>
</evidence>
<keyword evidence="4" id="KW-1185">Reference proteome</keyword>
<dbReference type="RefSeq" id="WP_406721288.1">
    <property type="nucleotide sequence ID" value="NZ_CP135443.1"/>
</dbReference>
<gene>
    <name evidence="3" type="ORF">RPE78_04040</name>
</gene>
<keyword evidence="2" id="KW-0472">Membrane</keyword>
<name>A0ABZ1E2X4_9RHOB</name>
<evidence type="ECO:0000313" key="3">
    <source>
        <dbReference type="EMBL" id="WRY34470.1"/>
    </source>
</evidence>
<feature type="compositionally biased region" description="Basic and acidic residues" evidence="1">
    <location>
        <begin position="172"/>
        <end position="196"/>
    </location>
</feature>
<protein>
    <submittedName>
        <fullName evidence="3">Cell envelope biogenesis protein TolA</fullName>
    </submittedName>
</protein>
<evidence type="ECO:0000256" key="2">
    <source>
        <dbReference type="SAM" id="Phobius"/>
    </source>
</evidence>
<accession>A0ABZ1E2X4</accession>
<keyword evidence="2" id="KW-0812">Transmembrane</keyword>